<proteinExistence type="inferred from homology"/>
<name>A0A316A2Y5_SEDFL</name>
<evidence type="ECO:0000313" key="2">
    <source>
        <dbReference type="EMBL" id="PWJ44067.1"/>
    </source>
</evidence>
<dbReference type="GO" id="GO:0016805">
    <property type="term" value="F:dipeptidase activity"/>
    <property type="evidence" value="ECO:0007669"/>
    <property type="project" value="UniProtKB-KW"/>
</dbReference>
<dbReference type="PANTHER" id="PTHR12994">
    <property type="entry name" value="SECERNIN"/>
    <property type="match status" value="1"/>
</dbReference>
<dbReference type="InterPro" id="IPR005322">
    <property type="entry name" value="Peptidase_C69"/>
</dbReference>
<keyword evidence="3" id="KW-1185">Reference proteome</keyword>
<dbReference type="EC" id="3.4.-.-" evidence="1"/>
<dbReference type="GO" id="GO:0070004">
    <property type="term" value="F:cysteine-type exopeptidase activity"/>
    <property type="evidence" value="ECO:0007669"/>
    <property type="project" value="InterPro"/>
</dbReference>
<dbReference type="AlphaFoldDB" id="A0A316A2Y5"/>
<keyword evidence="1" id="KW-0378">Hydrolase</keyword>
<dbReference type="Proteomes" id="UP000245535">
    <property type="component" value="Unassembled WGS sequence"/>
</dbReference>
<comment type="caution">
    <text evidence="2">The sequence shown here is derived from an EMBL/GenBank/DDBJ whole genome shotgun (WGS) entry which is preliminary data.</text>
</comment>
<reference evidence="2 3" key="1">
    <citation type="submission" date="2018-03" db="EMBL/GenBank/DDBJ databases">
        <title>Genomic Encyclopedia of Archaeal and Bacterial Type Strains, Phase II (KMG-II): from individual species to whole genera.</title>
        <authorList>
            <person name="Goeker M."/>
        </authorList>
    </citation>
    <scope>NUCLEOTIDE SEQUENCE [LARGE SCALE GENOMIC DNA]</scope>
    <source>
        <strain evidence="2 3">DSM 28229</strain>
    </source>
</reference>
<comment type="catalytic activity">
    <reaction evidence="1">
        <text>an L-aminoacyl-L-amino acid + H2O = 2 an L-alpha-amino acid</text>
        <dbReference type="Rhea" id="RHEA:48940"/>
        <dbReference type="ChEBI" id="CHEBI:15377"/>
        <dbReference type="ChEBI" id="CHEBI:59869"/>
        <dbReference type="ChEBI" id="CHEBI:77460"/>
    </reaction>
</comment>
<dbReference type="EMBL" id="QGDO01000001">
    <property type="protein sequence ID" value="PWJ44067.1"/>
    <property type="molecule type" value="Genomic_DNA"/>
</dbReference>
<sequence length="443" mass="50759">MGNIFVALGKEVSEGHVMIGKNANRPINEGQALIRIPRVDHFDKEVECSFISIPQVSSTYEIIISKPYKLWGAEMGMNEFDLAVACSVVEGKNKFLQKNDGLTAQDISRLILERCSNPQEAIALVIELLEKYGQDVNQGSEAFPVYGNATFVISNAEEAWIIETVGHEWIYKRINQFQVISDTYVIGKDYEKHSENLISLAKKLNVQIDDNFSFKESFNRKLNFLEKDNAKIKEELLSNKLSEALTPRTGIELLKCHFKESNFHPARSSNKDFCLHASGTKNAWQTASSMLVVLRKNSRSTCWMTGTSSPCVSIFKPFFIPGKNIYQGLYAEPSRFLDDSLWWKAENFIREANLRYHKTQKTFGPLIRKIQDDFLLKEHKLFEKESIDVEKMDALSDESLRIHSKRVMEWAYVLKKEGRPISFRSPLYNSFLEKKTIEVTPLA</sequence>
<comment type="similarity">
    <text evidence="1">Belongs to the peptidase C69 family.</text>
</comment>
<dbReference type="GO" id="GO:0006508">
    <property type="term" value="P:proteolysis"/>
    <property type="evidence" value="ECO:0007669"/>
    <property type="project" value="UniProtKB-KW"/>
</dbReference>
<evidence type="ECO:0000313" key="3">
    <source>
        <dbReference type="Proteomes" id="UP000245535"/>
    </source>
</evidence>
<keyword evidence="1" id="KW-0224">Dipeptidase</keyword>
<protein>
    <recommendedName>
        <fullName evidence="1">Dipeptidase</fullName>
        <ecNumber evidence="1">3.4.-.-</ecNumber>
    </recommendedName>
</protein>
<gene>
    <name evidence="2" type="ORF">BC781_101417</name>
</gene>
<dbReference type="RefSeq" id="WP_109615588.1">
    <property type="nucleotide sequence ID" value="NZ_QGDO01000001.1"/>
</dbReference>
<dbReference type="PANTHER" id="PTHR12994:SF17">
    <property type="entry name" value="LD30995P"/>
    <property type="match status" value="1"/>
</dbReference>
<accession>A0A316A2Y5</accession>
<keyword evidence="1" id="KW-0645">Protease</keyword>
<dbReference type="Pfam" id="PF03577">
    <property type="entry name" value="Peptidase_C69"/>
    <property type="match status" value="1"/>
</dbReference>
<dbReference type="OrthoDB" id="1109933at2"/>
<dbReference type="Gene3D" id="3.60.60.10">
    <property type="entry name" value="Penicillin V Acylase, Chain A"/>
    <property type="match status" value="1"/>
</dbReference>
<evidence type="ECO:0000256" key="1">
    <source>
        <dbReference type="RuleBase" id="RU364089"/>
    </source>
</evidence>
<organism evidence="2 3">
    <name type="scientific">Sediminitomix flava</name>
    <dbReference type="NCBI Taxonomy" id="379075"/>
    <lineage>
        <taxon>Bacteria</taxon>
        <taxon>Pseudomonadati</taxon>
        <taxon>Bacteroidota</taxon>
        <taxon>Cytophagia</taxon>
        <taxon>Cytophagales</taxon>
        <taxon>Flammeovirgaceae</taxon>
        <taxon>Sediminitomix</taxon>
    </lineage>
</organism>